<reference evidence="2 4" key="2">
    <citation type="submission" date="2019-03" db="EMBL/GenBank/DDBJ databases">
        <authorList>
            <person name="He R.-H."/>
        </authorList>
    </citation>
    <scope>NUCLEOTIDE SEQUENCE [LARGE SCALE GENOMIC DNA]</scope>
    <source>
        <strain evidence="2 4">DSM 19624</strain>
    </source>
</reference>
<organism evidence="1 3">
    <name type="scientific">Pedobacter alluvionis</name>
    <dbReference type="NCBI Taxonomy" id="475253"/>
    <lineage>
        <taxon>Bacteria</taxon>
        <taxon>Pseudomonadati</taxon>
        <taxon>Bacteroidota</taxon>
        <taxon>Sphingobacteriia</taxon>
        <taxon>Sphingobacteriales</taxon>
        <taxon>Sphingobacteriaceae</taxon>
        <taxon>Pedobacter</taxon>
    </lineage>
</organism>
<name>A0A497YFQ0_9SPHI</name>
<evidence type="ECO:0000313" key="2">
    <source>
        <dbReference type="EMBL" id="TFB31509.1"/>
    </source>
</evidence>
<dbReference type="Proteomes" id="UP000273898">
    <property type="component" value="Unassembled WGS sequence"/>
</dbReference>
<sequence>MLQPTSPLRQSNQSTCISSENKELTGEVNIRIYLSETFAYVTQVTLFTAGLKKIDERNNHYGFDDIFVDYRGKPGHYVIRLQVNGRITDTDLLVDGDTICAVGTIRYKADVILRTPELYSAALLNGEMSYASSHEYFMQPAVSMSDSDTFTNFDDPKPNCGLFIFLRYPNSERYSQVPLADEIWSKFELLDYRGLPLIRFPNHTTQHDGLGDSPNQGWLAFSALLRPGMYFLKYSGSDPRTVPIYIYENWYTQFFMTVNEAPLYGSIRIFLAKKRKFNPNDKLHFYIDVCLDKISNGDFSLNPHLLDKIAYGKWESPMLGMLGAYLYLSGNETKNDNLFQKIVYNLENAILKNSSNSPDIWALNLLSYQHFNKTLPGDQPVACPGLPMLRVAFDTTRRAAAIYPSLIKQGDVKDFVTENQVFDSPYNTFTSLPQQQFSTLLADENSLDISFENLKLNAFPVVNNLKDYLDQRNDSVITLESISPPSNSDINEKLPQLLKNRSKIGRFGGAVINALVKDPSLSTEQIAEQLMLPVNTVARVREKLGI</sequence>
<protein>
    <submittedName>
        <fullName evidence="1">Uncharacterized protein</fullName>
    </submittedName>
</protein>
<comment type="caution">
    <text evidence="1">The sequence shown here is derived from an EMBL/GenBank/DDBJ whole genome shotgun (WGS) entry which is preliminary data.</text>
</comment>
<dbReference type="EMBL" id="SOPX01000002">
    <property type="protein sequence ID" value="TFB31509.1"/>
    <property type="molecule type" value="Genomic_DNA"/>
</dbReference>
<keyword evidence="4" id="KW-1185">Reference proteome</keyword>
<gene>
    <name evidence="1" type="ORF">BCL90_0979</name>
    <name evidence="2" type="ORF">E3V97_13025</name>
</gene>
<evidence type="ECO:0000313" key="1">
    <source>
        <dbReference type="EMBL" id="RLJ80229.1"/>
    </source>
</evidence>
<proteinExistence type="predicted"/>
<evidence type="ECO:0000313" key="4">
    <source>
        <dbReference type="Proteomes" id="UP000297429"/>
    </source>
</evidence>
<dbReference type="RefSeq" id="WP_121282839.1">
    <property type="nucleotide sequence ID" value="NZ_RCCK01000010.1"/>
</dbReference>
<dbReference type="Proteomes" id="UP000297429">
    <property type="component" value="Unassembled WGS sequence"/>
</dbReference>
<evidence type="ECO:0000313" key="3">
    <source>
        <dbReference type="Proteomes" id="UP000273898"/>
    </source>
</evidence>
<dbReference type="EMBL" id="RCCK01000010">
    <property type="protein sequence ID" value="RLJ80229.1"/>
    <property type="molecule type" value="Genomic_DNA"/>
</dbReference>
<reference evidence="1 3" key="1">
    <citation type="submission" date="2018-10" db="EMBL/GenBank/DDBJ databases">
        <title>Genomic Encyclopedia of Archaeal and Bacterial Type Strains, Phase II (KMG-II): from individual species to whole genera.</title>
        <authorList>
            <person name="Goeker M."/>
        </authorList>
    </citation>
    <scope>NUCLEOTIDE SEQUENCE [LARGE SCALE GENOMIC DNA]</scope>
    <source>
        <strain evidence="1 3">DSM 19624</strain>
    </source>
</reference>
<dbReference type="OrthoDB" id="1273397at2"/>
<dbReference type="AlphaFoldDB" id="A0A497YFQ0"/>
<accession>A0A497YFQ0</accession>